<evidence type="ECO:0000256" key="1">
    <source>
        <dbReference type="SAM" id="MobiDB-lite"/>
    </source>
</evidence>
<sequence>KNEDADYQRWLNNQFTIYRSAIQLMTAVEARRSKNPALNPPGPGTPGTPGTPIPQGTP</sequence>
<feature type="region of interest" description="Disordered" evidence="1">
    <location>
        <begin position="31"/>
        <end position="58"/>
    </location>
</feature>
<evidence type="ECO:0000313" key="2">
    <source>
        <dbReference type="EMBL" id="KAF9918654.1"/>
    </source>
</evidence>
<reference evidence="2" key="1">
    <citation type="journal article" date="2020" name="Fungal Divers.">
        <title>Resolving the Mortierellaceae phylogeny through synthesis of multi-gene phylogenetics and phylogenomics.</title>
        <authorList>
            <person name="Vandepol N."/>
            <person name="Liber J."/>
            <person name="Desiro A."/>
            <person name="Na H."/>
            <person name="Kennedy M."/>
            <person name="Barry K."/>
            <person name="Grigoriev I.V."/>
            <person name="Miller A.N."/>
            <person name="O'Donnell K."/>
            <person name="Stajich J.E."/>
            <person name="Bonito G."/>
        </authorList>
    </citation>
    <scope>NUCLEOTIDE SEQUENCE</scope>
    <source>
        <strain evidence="2">MES-2147</strain>
    </source>
</reference>
<feature type="non-terminal residue" evidence="2">
    <location>
        <position position="1"/>
    </location>
</feature>
<evidence type="ECO:0000313" key="3">
    <source>
        <dbReference type="Proteomes" id="UP000749646"/>
    </source>
</evidence>
<organism evidence="2 3">
    <name type="scientific">Modicella reniformis</name>
    <dbReference type="NCBI Taxonomy" id="1440133"/>
    <lineage>
        <taxon>Eukaryota</taxon>
        <taxon>Fungi</taxon>
        <taxon>Fungi incertae sedis</taxon>
        <taxon>Mucoromycota</taxon>
        <taxon>Mortierellomycotina</taxon>
        <taxon>Mortierellomycetes</taxon>
        <taxon>Mortierellales</taxon>
        <taxon>Mortierellaceae</taxon>
        <taxon>Modicella</taxon>
    </lineage>
</organism>
<feature type="compositionally biased region" description="Pro residues" evidence="1">
    <location>
        <begin position="38"/>
        <end position="58"/>
    </location>
</feature>
<comment type="caution">
    <text evidence="2">The sequence shown here is derived from an EMBL/GenBank/DDBJ whole genome shotgun (WGS) entry which is preliminary data.</text>
</comment>
<dbReference type="EMBL" id="JAAAHW010011628">
    <property type="protein sequence ID" value="KAF9918654.1"/>
    <property type="molecule type" value="Genomic_DNA"/>
</dbReference>
<keyword evidence="3" id="KW-1185">Reference proteome</keyword>
<dbReference type="Proteomes" id="UP000749646">
    <property type="component" value="Unassembled WGS sequence"/>
</dbReference>
<gene>
    <name evidence="2" type="ORF">BGZ65_012445</name>
</gene>
<name>A0A9P6IHB2_9FUNG</name>
<protein>
    <submittedName>
        <fullName evidence="2">Uncharacterized protein</fullName>
    </submittedName>
</protein>
<accession>A0A9P6IHB2</accession>
<proteinExistence type="predicted"/>
<dbReference type="AlphaFoldDB" id="A0A9P6IHB2"/>